<feature type="transmembrane region" description="Helical" evidence="1">
    <location>
        <begin position="100"/>
        <end position="122"/>
    </location>
</feature>
<dbReference type="InterPro" id="IPR046735">
    <property type="entry name" value="PA2779-like"/>
</dbReference>
<keyword evidence="1" id="KW-0812">Transmembrane</keyword>
<reference evidence="2 3" key="1">
    <citation type="submission" date="2016-10" db="EMBL/GenBank/DDBJ databases">
        <authorList>
            <person name="de Groot N.N."/>
        </authorList>
    </citation>
    <scope>NUCLEOTIDE SEQUENCE [LARGE SCALE GENOMIC DNA]</scope>
    <source>
        <strain evidence="2 3">ASO4-2</strain>
    </source>
</reference>
<keyword evidence="3" id="KW-1185">Reference proteome</keyword>
<evidence type="ECO:0008006" key="4">
    <source>
        <dbReference type="Google" id="ProtNLM"/>
    </source>
</evidence>
<name>A0A1G6CKA8_9BACT</name>
<organism evidence="2 3">
    <name type="scientific">Desulfonatronum thiosulfatophilum</name>
    <dbReference type="NCBI Taxonomy" id="617002"/>
    <lineage>
        <taxon>Bacteria</taxon>
        <taxon>Pseudomonadati</taxon>
        <taxon>Thermodesulfobacteriota</taxon>
        <taxon>Desulfovibrionia</taxon>
        <taxon>Desulfovibrionales</taxon>
        <taxon>Desulfonatronaceae</taxon>
        <taxon>Desulfonatronum</taxon>
    </lineage>
</organism>
<evidence type="ECO:0000313" key="2">
    <source>
        <dbReference type="EMBL" id="SDB33290.1"/>
    </source>
</evidence>
<evidence type="ECO:0000313" key="3">
    <source>
        <dbReference type="Proteomes" id="UP000198771"/>
    </source>
</evidence>
<accession>A0A1G6CKA8</accession>
<dbReference type="EMBL" id="FMXO01000008">
    <property type="protein sequence ID" value="SDB33290.1"/>
    <property type="molecule type" value="Genomic_DNA"/>
</dbReference>
<proteinExistence type="predicted"/>
<keyword evidence="1" id="KW-0472">Membrane</keyword>
<dbReference type="STRING" id="617002.SAMN05660653_01593"/>
<evidence type="ECO:0000256" key="1">
    <source>
        <dbReference type="SAM" id="Phobius"/>
    </source>
</evidence>
<keyword evidence="1" id="KW-1133">Transmembrane helix</keyword>
<feature type="transmembrane region" description="Helical" evidence="1">
    <location>
        <begin position="12"/>
        <end position="30"/>
    </location>
</feature>
<protein>
    <recommendedName>
        <fullName evidence="4">PA2779 family protein</fullName>
    </recommendedName>
</protein>
<dbReference type="AlphaFoldDB" id="A0A1G6CKA8"/>
<dbReference type="NCBIfam" id="NF033919">
    <property type="entry name" value="PA2779_fam"/>
    <property type="match status" value="1"/>
</dbReference>
<sequence length="132" mass="14525">MSNRRWFFNQRICWVVLFAYAIFALIPSNAEAFLAQSRFSSGEAISERTVCTESIQAALEHKIVAQRLADYGLTQDEVLAKLDGMSDEQLHQLAGLSHDVGGGAIGAVIGVLVIVILVIVILRLSDRRIVLQ</sequence>
<dbReference type="Pfam" id="PF20332">
    <property type="entry name" value="DUF6627"/>
    <property type="match status" value="1"/>
</dbReference>
<dbReference type="OrthoDB" id="5472108at2"/>
<dbReference type="RefSeq" id="WP_092119723.1">
    <property type="nucleotide sequence ID" value="NZ_FMXO01000008.1"/>
</dbReference>
<gene>
    <name evidence="2" type="ORF">SAMN05660653_01593</name>
</gene>
<dbReference type="Proteomes" id="UP000198771">
    <property type="component" value="Unassembled WGS sequence"/>
</dbReference>